<organism evidence="1">
    <name type="scientific">marine sediment metagenome</name>
    <dbReference type="NCBI Taxonomy" id="412755"/>
    <lineage>
        <taxon>unclassified sequences</taxon>
        <taxon>metagenomes</taxon>
        <taxon>ecological metagenomes</taxon>
    </lineage>
</organism>
<dbReference type="EMBL" id="LAZR01000107">
    <property type="protein sequence ID" value="KKN90912.1"/>
    <property type="molecule type" value="Genomic_DNA"/>
</dbReference>
<protein>
    <submittedName>
        <fullName evidence="1">Uncharacterized protein</fullName>
    </submittedName>
</protein>
<reference evidence="1" key="1">
    <citation type="journal article" date="2015" name="Nature">
        <title>Complex archaea that bridge the gap between prokaryotes and eukaryotes.</title>
        <authorList>
            <person name="Spang A."/>
            <person name="Saw J.H."/>
            <person name="Jorgensen S.L."/>
            <person name="Zaremba-Niedzwiedzka K."/>
            <person name="Martijn J."/>
            <person name="Lind A.E."/>
            <person name="van Eijk R."/>
            <person name="Schleper C."/>
            <person name="Guy L."/>
            <person name="Ettema T.J."/>
        </authorList>
    </citation>
    <scope>NUCLEOTIDE SEQUENCE</scope>
</reference>
<sequence length="193" mass="23111">MTIRIWHGVYDISKNYVYCLEGYFNKETQQYLPINNKLRRYLMNKGIKFSLKYNVKFVPFILGRDSDKHIEVISICHTHFDDYDIEIGEDIVVGRIKRMRGDIKEIVYETEWFEKTITLYSWIDKTTGAKIYKPKTIMRKRLKLDDNGNPIVKIEIPFIPYNLSRRHQIKQKDGTYVDGKLMYPYIYKMGSID</sequence>
<dbReference type="AlphaFoldDB" id="A0A0F9UTW1"/>
<accession>A0A0F9UTW1</accession>
<comment type="caution">
    <text evidence="1">The sequence shown here is derived from an EMBL/GenBank/DDBJ whole genome shotgun (WGS) entry which is preliminary data.</text>
</comment>
<gene>
    <name evidence="1" type="ORF">LCGC14_0224960</name>
</gene>
<name>A0A0F9UTW1_9ZZZZ</name>
<evidence type="ECO:0000313" key="1">
    <source>
        <dbReference type="EMBL" id="KKN90912.1"/>
    </source>
</evidence>
<proteinExistence type="predicted"/>